<proteinExistence type="predicted"/>
<keyword evidence="1" id="KW-0732">Signal</keyword>
<dbReference type="RefSeq" id="WP_260792660.1">
    <property type="nucleotide sequence ID" value="NZ_CP093313.1"/>
</dbReference>
<dbReference type="EMBL" id="CP093313">
    <property type="protein sequence ID" value="UWZ83326.1"/>
    <property type="molecule type" value="Genomic_DNA"/>
</dbReference>
<accession>A0A9J7BQW4</accession>
<name>A0A9J7BQW4_9BACT</name>
<dbReference type="Proteomes" id="UP001059380">
    <property type="component" value="Chromosome"/>
</dbReference>
<evidence type="ECO:0000313" key="2">
    <source>
        <dbReference type="EMBL" id="UWZ83326.1"/>
    </source>
</evidence>
<reference evidence="2" key="1">
    <citation type="submission" date="2021-04" db="EMBL/GenBank/DDBJ databases">
        <title>Phylogenetic analysis of Acidobacteriaceae.</title>
        <authorList>
            <person name="Qiu L."/>
            <person name="Zhang Q."/>
        </authorList>
    </citation>
    <scope>NUCLEOTIDE SEQUENCE</scope>
    <source>
        <strain evidence="2">DSM 25168</strain>
    </source>
</reference>
<organism evidence="2 3">
    <name type="scientific">Occallatibacter riparius</name>
    <dbReference type="NCBI Taxonomy" id="1002689"/>
    <lineage>
        <taxon>Bacteria</taxon>
        <taxon>Pseudomonadati</taxon>
        <taxon>Acidobacteriota</taxon>
        <taxon>Terriglobia</taxon>
        <taxon>Terriglobales</taxon>
        <taxon>Acidobacteriaceae</taxon>
        <taxon>Occallatibacter</taxon>
    </lineage>
</organism>
<feature type="chain" id="PRO_5039894320" evidence="1">
    <location>
        <begin position="24"/>
        <end position="260"/>
    </location>
</feature>
<evidence type="ECO:0000313" key="3">
    <source>
        <dbReference type="Proteomes" id="UP001059380"/>
    </source>
</evidence>
<evidence type="ECO:0000256" key="1">
    <source>
        <dbReference type="SAM" id="SignalP"/>
    </source>
</evidence>
<dbReference type="InterPro" id="IPR019207">
    <property type="entry name" value="DUF2092"/>
</dbReference>
<dbReference type="Pfam" id="PF09865">
    <property type="entry name" value="DUF2092"/>
    <property type="match status" value="1"/>
</dbReference>
<keyword evidence="3" id="KW-1185">Reference proteome</keyword>
<feature type="signal peptide" evidence="1">
    <location>
        <begin position="1"/>
        <end position="23"/>
    </location>
</feature>
<sequence length="260" mass="28133">MNRTRNGLLFLALFAIIAVGLRAQDAASTAAAGKAAVKDVDPLAMRVLKAVADPVQQAQSFSFKALVSEEDLASNGQLITTFHAVEVTVQRPDKIHVVFRGSGQRVDYYGAPGGAYLYAPDPKLYVSLPGRESIDAALDALKAKDIDVPIGPFLRSNFYALAEKLVNTAYVIGRVKIGDQDVHQLAFTSDDADWQLWVVGGDAPRFVRAEIINKNIEGTPRTTIQFLDWNLNPTLSADDITFNKPADASQIEFIAISGGN</sequence>
<dbReference type="KEGG" id="orp:MOP44_22500"/>
<protein>
    <submittedName>
        <fullName evidence="2">DUF2092 domain-containing protein</fullName>
    </submittedName>
</protein>
<dbReference type="AlphaFoldDB" id="A0A9J7BQW4"/>
<gene>
    <name evidence="2" type="ORF">MOP44_22500</name>
</gene>